<feature type="transmembrane region" description="Helical" evidence="8">
    <location>
        <begin position="73"/>
        <end position="95"/>
    </location>
</feature>
<evidence type="ECO:0000256" key="4">
    <source>
        <dbReference type="ARBA" id="ARBA00022475"/>
    </source>
</evidence>
<reference evidence="9 10" key="1">
    <citation type="submission" date="2019-02" db="EMBL/GenBank/DDBJ databases">
        <title>Genomic Encyclopedia of Archaeal and Bacterial Type Strains, Phase II (KMG-II): from individual species to whole genera.</title>
        <authorList>
            <person name="Goeker M."/>
        </authorList>
    </citation>
    <scope>NUCLEOTIDE SEQUENCE [LARGE SCALE GENOMIC DNA]</scope>
    <source>
        <strain evidence="9 10">DSM 18101</strain>
    </source>
</reference>
<keyword evidence="10" id="KW-1185">Reference proteome</keyword>
<keyword evidence="4 8" id="KW-1003">Cell membrane</keyword>
<feature type="transmembrane region" description="Helical" evidence="8">
    <location>
        <begin position="102"/>
        <end position="119"/>
    </location>
</feature>
<dbReference type="Proteomes" id="UP000292958">
    <property type="component" value="Unassembled WGS sequence"/>
</dbReference>
<dbReference type="InterPro" id="IPR002781">
    <property type="entry name" value="TM_pro_TauE-like"/>
</dbReference>
<keyword evidence="7 8" id="KW-0472">Membrane</keyword>
<evidence type="ECO:0000256" key="5">
    <source>
        <dbReference type="ARBA" id="ARBA00022692"/>
    </source>
</evidence>
<dbReference type="EMBL" id="SHKW01000001">
    <property type="protein sequence ID" value="RZU40718.1"/>
    <property type="molecule type" value="Genomic_DNA"/>
</dbReference>
<dbReference type="AlphaFoldDB" id="A0A4Q7YT16"/>
<feature type="transmembrane region" description="Helical" evidence="8">
    <location>
        <begin position="197"/>
        <end position="217"/>
    </location>
</feature>
<protein>
    <recommendedName>
        <fullName evidence="8">Probable membrane transporter protein</fullName>
    </recommendedName>
</protein>
<keyword evidence="3" id="KW-0813">Transport</keyword>
<evidence type="ECO:0000313" key="9">
    <source>
        <dbReference type="EMBL" id="RZU40718.1"/>
    </source>
</evidence>
<feature type="transmembrane region" description="Helical" evidence="8">
    <location>
        <begin position="223"/>
        <end position="245"/>
    </location>
</feature>
<sequence length="278" mass="28832">MSAHEFILIVFLVSIAAGFLGALTGLGGGIVVTPALTLLLGVDLRYAIGASLVSVIATSSGAASAYVRDGLSNIRIGMFLEMATTIGAICGAFLASKTPTSALAFLFGLVLLHSAWQVVQAKKPISRTNEDDPIADRLKLSGVYRAQEGTIDYHVSRARAGFGLMYVAGIVSGMLGIGSGALKVIAMDRIMGIPFKVSTATSSFMIGVTGVASAAIYLKRGYIHPLIALPVMLGVLGGSMAGARLLPRLPVKTLRRVFAAAVAVIGIQMLTQGLRGRL</sequence>
<accession>A0A4Q7YT16</accession>
<dbReference type="InterPro" id="IPR052017">
    <property type="entry name" value="TSUP"/>
</dbReference>
<evidence type="ECO:0000256" key="1">
    <source>
        <dbReference type="ARBA" id="ARBA00004651"/>
    </source>
</evidence>
<proteinExistence type="inferred from homology"/>
<evidence type="ECO:0000256" key="7">
    <source>
        <dbReference type="ARBA" id="ARBA00023136"/>
    </source>
</evidence>
<feature type="transmembrane region" description="Helical" evidence="8">
    <location>
        <begin position="46"/>
        <end position="67"/>
    </location>
</feature>
<comment type="caution">
    <text evidence="9">The sequence shown here is derived from an EMBL/GenBank/DDBJ whole genome shotgun (WGS) entry which is preliminary data.</text>
</comment>
<feature type="transmembrane region" description="Helical" evidence="8">
    <location>
        <begin position="6"/>
        <end position="39"/>
    </location>
</feature>
<feature type="transmembrane region" description="Helical" evidence="8">
    <location>
        <begin position="163"/>
        <end position="185"/>
    </location>
</feature>
<dbReference type="GO" id="GO:0005886">
    <property type="term" value="C:plasma membrane"/>
    <property type="evidence" value="ECO:0007669"/>
    <property type="project" value="UniProtKB-SubCell"/>
</dbReference>
<evidence type="ECO:0000256" key="3">
    <source>
        <dbReference type="ARBA" id="ARBA00022448"/>
    </source>
</evidence>
<dbReference type="Pfam" id="PF01925">
    <property type="entry name" value="TauE"/>
    <property type="match status" value="1"/>
</dbReference>
<dbReference type="RefSeq" id="WP_130418747.1">
    <property type="nucleotide sequence ID" value="NZ_SHKW01000001.1"/>
</dbReference>
<evidence type="ECO:0000313" key="10">
    <source>
        <dbReference type="Proteomes" id="UP000292958"/>
    </source>
</evidence>
<comment type="similarity">
    <text evidence="2 8">Belongs to the 4-toluene sulfonate uptake permease (TSUP) (TC 2.A.102) family.</text>
</comment>
<evidence type="ECO:0000256" key="8">
    <source>
        <dbReference type="RuleBase" id="RU363041"/>
    </source>
</evidence>
<dbReference type="OrthoDB" id="9777163at2"/>
<organism evidence="9 10">
    <name type="scientific">Edaphobacter modestus</name>
    <dbReference type="NCBI Taxonomy" id="388466"/>
    <lineage>
        <taxon>Bacteria</taxon>
        <taxon>Pseudomonadati</taxon>
        <taxon>Acidobacteriota</taxon>
        <taxon>Terriglobia</taxon>
        <taxon>Terriglobales</taxon>
        <taxon>Acidobacteriaceae</taxon>
        <taxon>Edaphobacter</taxon>
    </lineage>
</organism>
<keyword evidence="5 8" id="KW-0812">Transmembrane</keyword>
<gene>
    <name evidence="9" type="ORF">BDD14_2189</name>
</gene>
<comment type="subcellular location">
    <subcellularLocation>
        <location evidence="1 8">Cell membrane</location>
        <topology evidence="1 8">Multi-pass membrane protein</topology>
    </subcellularLocation>
</comment>
<dbReference type="PANTHER" id="PTHR30269:SF23">
    <property type="entry name" value="MEMBRANE TRANSPORTER PROTEIN YDHB-RELATED"/>
    <property type="match status" value="1"/>
</dbReference>
<evidence type="ECO:0000256" key="6">
    <source>
        <dbReference type="ARBA" id="ARBA00022989"/>
    </source>
</evidence>
<keyword evidence="6 8" id="KW-1133">Transmembrane helix</keyword>
<feature type="transmembrane region" description="Helical" evidence="8">
    <location>
        <begin position="257"/>
        <end position="274"/>
    </location>
</feature>
<dbReference type="PANTHER" id="PTHR30269">
    <property type="entry name" value="TRANSMEMBRANE PROTEIN YFCA"/>
    <property type="match status" value="1"/>
</dbReference>
<evidence type="ECO:0000256" key="2">
    <source>
        <dbReference type="ARBA" id="ARBA00009142"/>
    </source>
</evidence>
<name>A0A4Q7YT16_9BACT</name>